<keyword evidence="3" id="KW-0732">Signal</keyword>
<dbReference type="PANTHER" id="PTHR11346:SF176">
    <property type="entry name" value="32 KDA BETA-GALACTOSIDE-BINDING LECTIN LEC-3"/>
    <property type="match status" value="1"/>
</dbReference>
<name>A0A8S1H499_9PELO</name>
<dbReference type="Gene3D" id="2.60.120.200">
    <property type="match status" value="1"/>
</dbReference>
<accession>A0A8S1H499</accession>
<dbReference type="Proteomes" id="UP000835052">
    <property type="component" value="Unassembled WGS sequence"/>
</dbReference>
<dbReference type="SMART" id="SM00276">
    <property type="entry name" value="GLECT"/>
    <property type="match status" value="1"/>
</dbReference>
<dbReference type="InterPro" id="IPR044156">
    <property type="entry name" value="Galectin-like"/>
</dbReference>
<evidence type="ECO:0000313" key="5">
    <source>
        <dbReference type="EMBL" id="CAD6189598.1"/>
    </source>
</evidence>
<dbReference type="EMBL" id="CAJGYM010000011">
    <property type="protein sequence ID" value="CAD6189598.1"/>
    <property type="molecule type" value="Genomic_DNA"/>
</dbReference>
<reference evidence="5" key="1">
    <citation type="submission" date="2020-10" db="EMBL/GenBank/DDBJ databases">
        <authorList>
            <person name="Kikuchi T."/>
        </authorList>
    </citation>
    <scope>NUCLEOTIDE SEQUENCE</scope>
    <source>
        <strain evidence="5">NKZ352</strain>
    </source>
</reference>
<evidence type="ECO:0000256" key="1">
    <source>
        <dbReference type="ARBA" id="ARBA00022734"/>
    </source>
</evidence>
<evidence type="ECO:0000313" key="6">
    <source>
        <dbReference type="Proteomes" id="UP000835052"/>
    </source>
</evidence>
<dbReference type="InterPro" id="IPR013320">
    <property type="entry name" value="ConA-like_dom_sf"/>
</dbReference>
<dbReference type="GO" id="GO:0016936">
    <property type="term" value="F:galactoside binding"/>
    <property type="evidence" value="ECO:0007669"/>
    <property type="project" value="TreeGrafter"/>
</dbReference>
<protein>
    <recommendedName>
        <fullName evidence="2">Galectin</fullName>
    </recommendedName>
</protein>
<dbReference type="SUPFAM" id="SSF49899">
    <property type="entry name" value="Concanavalin A-like lectins/glucanases"/>
    <property type="match status" value="1"/>
</dbReference>
<sequence>MKLLLALIGFLPLANAYGISCSTLSDRVDSMKIFPLTRPMKVGDVFKLNAYAKADKSEKYIVVNFYEGDSRGHVKKKYISLSVLVNVDSGKTSFNTLSAEGWYDEEPKKSPIKSGRDYELEISAHEREYQIFINGKLFQRYSYRRKFKKSVTHIGLRGIRFTAAKKSCSGSSIGDDDPNDTQLILVQDGNFYRMLGPFTAFSQETTSKGRD</sequence>
<dbReference type="InterPro" id="IPR001079">
    <property type="entry name" value="Galectin_CRD"/>
</dbReference>
<dbReference type="PANTHER" id="PTHR11346">
    <property type="entry name" value="GALECTIN"/>
    <property type="match status" value="1"/>
</dbReference>
<organism evidence="5 6">
    <name type="scientific">Caenorhabditis auriculariae</name>
    <dbReference type="NCBI Taxonomy" id="2777116"/>
    <lineage>
        <taxon>Eukaryota</taxon>
        <taxon>Metazoa</taxon>
        <taxon>Ecdysozoa</taxon>
        <taxon>Nematoda</taxon>
        <taxon>Chromadorea</taxon>
        <taxon>Rhabditida</taxon>
        <taxon>Rhabditina</taxon>
        <taxon>Rhabditomorpha</taxon>
        <taxon>Rhabditoidea</taxon>
        <taxon>Rhabditidae</taxon>
        <taxon>Peloderinae</taxon>
        <taxon>Caenorhabditis</taxon>
    </lineage>
</organism>
<dbReference type="AlphaFoldDB" id="A0A8S1H499"/>
<evidence type="ECO:0000256" key="2">
    <source>
        <dbReference type="RuleBase" id="RU102079"/>
    </source>
</evidence>
<dbReference type="Pfam" id="PF00337">
    <property type="entry name" value="Gal-bind_lectin"/>
    <property type="match status" value="1"/>
</dbReference>
<gene>
    <name evidence="5" type="ORF">CAUJ_LOCUS5517</name>
</gene>
<dbReference type="SMART" id="SM00908">
    <property type="entry name" value="Gal-bind_lectin"/>
    <property type="match status" value="1"/>
</dbReference>
<proteinExistence type="predicted"/>
<comment type="caution">
    <text evidence="5">The sequence shown here is derived from an EMBL/GenBank/DDBJ whole genome shotgun (WGS) entry which is preliminary data.</text>
</comment>
<feature type="domain" description="Galectin" evidence="4">
    <location>
        <begin position="32"/>
        <end position="167"/>
    </location>
</feature>
<keyword evidence="6" id="KW-1185">Reference proteome</keyword>
<evidence type="ECO:0000259" key="4">
    <source>
        <dbReference type="PROSITE" id="PS51304"/>
    </source>
</evidence>
<dbReference type="GO" id="GO:0030246">
    <property type="term" value="F:carbohydrate binding"/>
    <property type="evidence" value="ECO:0007669"/>
    <property type="project" value="UniProtKB-UniRule"/>
</dbReference>
<dbReference type="PROSITE" id="PS51304">
    <property type="entry name" value="GALECTIN"/>
    <property type="match status" value="1"/>
</dbReference>
<keyword evidence="1 2" id="KW-0430">Lectin</keyword>
<evidence type="ECO:0000256" key="3">
    <source>
        <dbReference type="SAM" id="SignalP"/>
    </source>
</evidence>
<feature type="chain" id="PRO_5035856545" description="Galectin" evidence="3">
    <location>
        <begin position="17"/>
        <end position="211"/>
    </location>
</feature>
<feature type="signal peptide" evidence="3">
    <location>
        <begin position="1"/>
        <end position="16"/>
    </location>
</feature>